<dbReference type="RefSeq" id="WP_211142205.1">
    <property type="nucleotide sequence ID" value="NZ_JAEEGB010000008.1"/>
</dbReference>
<organism evidence="4 5">
    <name type="scientific">Clostridium aciditolerans</name>
    <dbReference type="NCBI Taxonomy" id="339861"/>
    <lineage>
        <taxon>Bacteria</taxon>
        <taxon>Bacillati</taxon>
        <taxon>Bacillota</taxon>
        <taxon>Clostridia</taxon>
        <taxon>Eubacteriales</taxon>
        <taxon>Clostridiaceae</taxon>
        <taxon>Clostridium</taxon>
    </lineage>
</organism>
<dbReference type="InterPro" id="IPR036873">
    <property type="entry name" value="Rhodanese-like_dom_sf"/>
</dbReference>
<dbReference type="PROSITE" id="PS50206">
    <property type="entry name" value="RHODANESE_3"/>
    <property type="match status" value="1"/>
</dbReference>
<name>A0A934M648_9CLOT</name>
<feature type="signal peptide" evidence="2">
    <location>
        <begin position="1"/>
        <end position="23"/>
    </location>
</feature>
<feature type="domain" description="Rhodanese" evidence="3">
    <location>
        <begin position="70"/>
        <end position="168"/>
    </location>
</feature>
<feature type="chain" id="PRO_5039086629" evidence="2">
    <location>
        <begin position="24"/>
        <end position="170"/>
    </location>
</feature>
<evidence type="ECO:0000313" key="4">
    <source>
        <dbReference type="EMBL" id="MBI6872701.1"/>
    </source>
</evidence>
<dbReference type="Proteomes" id="UP000622687">
    <property type="component" value="Unassembled WGS sequence"/>
</dbReference>
<sequence>MKKLLSLTAVAVMGLSLLFSGCAKESKPTETKPAESSSTSSTSSNSTSNTNDKKDFKYYTAEQTKKAIEEKKDIILLDIQVEKDFKEHHIKGVIPTYAYPVKTDEEKAKLEKLLPTLQKSNNPIVIVCPGGAGGAERTYAYLSEKGISKDRLFILQNGQKGWPYPELLEK</sequence>
<feature type="compositionally biased region" description="Basic and acidic residues" evidence="1">
    <location>
        <begin position="24"/>
        <end position="33"/>
    </location>
</feature>
<gene>
    <name evidence="4" type="ORF">I6U51_08245</name>
</gene>
<comment type="caution">
    <text evidence="4">The sequence shown here is derived from an EMBL/GenBank/DDBJ whole genome shotgun (WGS) entry which is preliminary data.</text>
</comment>
<dbReference type="EMBL" id="JAEEGB010000008">
    <property type="protein sequence ID" value="MBI6872701.1"/>
    <property type="molecule type" value="Genomic_DNA"/>
</dbReference>
<dbReference type="PROSITE" id="PS51257">
    <property type="entry name" value="PROKAR_LIPOPROTEIN"/>
    <property type="match status" value="1"/>
</dbReference>
<feature type="compositionally biased region" description="Low complexity" evidence="1">
    <location>
        <begin position="36"/>
        <end position="50"/>
    </location>
</feature>
<dbReference type="SMART" id="SM00450">
    <property type="entry name" value="RHOD"/>
    <property type="match status" value="1"/>
</dbReference>
<evidence type="ECO:0000313" key="5">
    <source>
        <dbReference type="Proteomes" id="UP000622687"/>
    </source>
</evidence>
<keyword evidence="2" id="KW-0732">Signal</keyword>
<dbReference type="Gene3D" id="3.40.250.10">
    <property type="entry name" value="Rhodanese-like domain"/>
    <property type="match status" value="1"/>
</dbReference>
<proteinExistence type="predicted"/>
<dbReference type="AlphaFoldDB" id="A0A934M648"/>
<feature type="region of interest" description="Disordered" evidence="1">
    <location>
        <begin position="24"/>
        <end position="53"/>
    </location>
</feature>
<dbReference type="CDD" id="cd00158">
    <property type="entry name" value="RHOD"/>
    <property type="match status" value="1"/>
</dbReference>
<protein>
    <submittedName>
        <fullName evidence="4">Rhodanese-like domain-containing protein</fullName>
    </submittedName>
</protein>
<dbReference type="InterPro" id="IPR001763">
    <property type="entry name" value="Rhodanese-like_dom"/>
</dbReference>
<accession>A0A934M648</accession>
<evidence type="ECO:0000256" key="1">
    <source>
        <dbReference type="SAM" id="MobiDB-lite"/>
    </source>
</evidence>
<keyword evidence="5" id="KW-1185">Reference proteome</keyword>
<dbReference type="Pfam" id="PF00581">
    <property type="entry name" value="Rhodanese"/>
    <property type="match status" value="1"/>
</dbReference>
<evidence type="ECO:0000256" key="2">
    <source>
        <dbReference type="SAM" id="SignalP"/>
    </source>
</evidence>
<reference evidence="4" key="1">
    <citation type="submission" date="2020-12" db="EMBL/GenBank/DDBJ databases">
        <title>Clostridium thailandense sp. nov., a novel acetogenic bacterium isolated from peat land soil in Thailand.</title>
        <authorList>
            <person name="Chaikitkaew S."/>
            <person name="Birkeland N.K."/>
        </authorList>
    </citation>
    <scope>NUCLEOTIDE SEQUENCE</scope>
    <source>
        <strain evidence="4">DSM 17425</strain>
    </source>
</reference>
<dbReference type="SUPFAM" id="SSF52821">
    <property type="entry name" value="Rhodanese/Cell cycle control phosphatase"/>
    <property type="match status" value="1"/>
</dbReference>
<evidence type="ECO:0000259" key="3">
    <source>
        <dbReference type="PROSITE" id="PS50206"/>
    </source>
</evidence>